<reference evidence="1" key="1">
    <citation type="journal article" date="2020" name="Stud. Mycol.">
        <title>101 Dothideomycetes genomes: a test case for predicting lifestyles and emergence of pathogens.</title>
        <authorList>
            <person name="Haridas S."/>
            <person name="Albert R."/>
            <person name="Binder M."/>
            <person name="Bloem J."/>
            <person name="Labutti K."/>
            <person name="Salamov A."/>
            <person name="Andreopoulos B."/>
            <person name="Baker S."/>
            <person name="Barry K."/>
            <person name="Bills G."/>
            <person name="Bluhm B."/>
            <person name="Cannon C."/>
            <person name="Castanera R."/>
            <person name="Culley D."/>
            <person name="Daum C."/>
            <person name="Ezra D."/>
            <person name="Gonzalez J."/>
            <person name="Henrissat B."/>
            <person name="Kuo A."/>
            <person name="Liang C."/>
            <person name="Lipzen A."/>
            <person name="Lutzoni F."/>
            <person name="Magnuson J."/>
            <person name="Mondo S."/>
            <person name="Nolan M."/>
            <person name="Ohm R."/>
            <person name="Pangilinan J."/>
            <person name="Park H.-J."/>
            <person name="Ramirez L."/>
            <person name="Alfaro M."/>
            <person name="Sun H."/>
            <person name="Tritt A."/>
            <person name="Yoshinaga Y."/>
            <person name="Zwiers L.-H."/>
            <person name="Turgeon B."/>
            <person name="Goodwin S."/>
            <person name="Spatafora J."/>
            <person name="Crous P."/>
            <person name="Grigoriev I."/>
        </authorList>
    </citation>
    <scope>NUCLEOTIDE SEQUENCE</scope>
    <source>
        <strain evidence="1">CBS 125425</strain>
    </source>
</reference>
<evidence type="ECO:0000313" key="1">
    <source>
        <dbReference type="EMBL" id="KAF2735760.1"/>
    </source>
</evidence>
<evidence type="ECO:0000313" key="2">
    <source>
        <dbReference type="Proteomes" id="UP000799444"/>
    </source>
</evidence>
<accession>A0A9P4R2D5</accession>
<name>A0A9P4R2D5_9PLEO</name>
<comment type="caution">
    <text evidence="1">The sequence shown here is derived from an EMBL/GenBank/DDBJ whole genome shotgun (WGS) entry which is preliminary data.</text>
</comment>
<keyword evidence="2" id="KW-1185">Reference proteome</keyword>
<dbReference type="AlphaFoldDB" id="A0A9P4R2D5"/>
<proteinExistence type="predicted"/>
<protein>
    <submittedName>
        <fullName evidence="1">Uncharacterized protein</fullName>
    </submittedName>
</protein>
<dbReference type="EMBL" id="ML996132">
    <property type="protein sequence ID" value="KAF2735760.1"/>
    <property type="molecule type" value="Genomic_DNA"/>
</dbReference>
<organism evidence="1 2">
    <name type="scientific">Polyplosphaeria fusca</name>
    <dbReference type="NCBI Taxonomy" id="682080"/>
    <lineage>
        <taxon>Eukaryota</taxon>
        <taxon>Fungi</taxon>
        <taxon>Dikarya</taxon>
        <taxon>Ascomycota</taxon>
        <taxon>Pezizomycotina</taxon>
        <taxon>Dothideomycetes</taxon>
        <taxon>Pleosporomycetidae</taxon>
        <taxon>Pleosporales</taxon>
        <taxon>Tetraplosphaeriaceae</taxon>
        <taxon>Polyplosphaeria</taxon>
    </lineage>
</organism>
<gene>
    <name evidence="1" type="ORF">EJ04DRAFT_575908</name>
</gene>
<dbReference type="OrthoDB" id="3515488at2759"/>
<sequence>MDKLPLELVQLILEAIQAGDDDALGFHATDNFRPDTSSFRNSVCNARLVSRMFSQASHAIFAQLLGHRRVRFTEAGLQDLQDISEAKALQPHIRTLTFGMASFNGLARLSTLPHILRHMHVEDWREQMLLLDFKECYQAQERLDEQSIKQILCEAFRRLPNLHNVLVIYGDHVDCRESHLKGWLPSYDQEAFRDAFDRYYGPRSSADYSLYHDHVKPFFIPAIFASLHEARSRLKVLSLAFRGYEWKTTRVSTPAIKTIFWRLATDYNLPLSRFSNLRVFRSTVKIEPYEHDDRQDWVVLAKTIQDMPMLEEIVLDLVAPTPVDAIGNRYLQNQISMGHYQRLASSAILKALIARNIKYLTFNGAWFFSEDELATFISNQSGTISSLTFLETTVFQGSWSSLLTKLSVCSLPKLKNVTIIDPYEVDLHRGYHNRRGVDLKENISSVLPLSSLGYELAVTNVVAEAKD</sequence>
<dbReference type="Proteomes" id="UP000799444">
    <property type="component" value="Unassembled WGS sequence"/>
</dbReference>